<name>A0A316UV90_9BASI</name>
<evidence type="ECO:0000256" key="4">
    <source>
        <dbReference type="SAM" id="Coils"/>
    </source>
</evidence>
<evidence type="ECO:0000256" key="2">
    <source>
        <dbReference type="ARBA" id="ARBA00010895"/>
    </source>
</evidence>
<feature type="coiled-coil region" evidence="4">
    <location>
        <begin position="377"/>
        <end position="407"/>
    </location>
</feature>
<dbReference type="Gene3D" id="3.30.460.10">
    <property type="entry name" value="Beta Polymerase, domain 2"/>
    <property type="match status" value="1"/>
</dbReference>
<dbReference type="GeneID" id="37025276"/>
<reference evidence="6 7" key="1">
    <citation type="journal article" date="2018" name="Mol. Biol. Evol.">
        <title>Broad Genomic Sampling Reveals a Smut Pathogenic Ancestry of the Fungal Clade Ustilaginomycotina.</title>
        <authorList>
            <person name="Kijpornyongpan T."/>
            <person name="Mondo S.J."/>
            <person name="Barry K."/>
            <person name="Sandor L."/>
            <person name="Lee J."/>
            <person name="Lipzen A."/>
            <person name="Pangilinan J."/>
            <person name="LaButti K."/>
            <person name="Hainaut M."/>
            <person name="Henrissat B."/>
            <person name="Grigoriev I.V."/>
            <person name="Spatafora J.W."/>
            <person name="Aime M.C."/>
        </authorList>
    </citation>
    <scope>NUCLEOTIDE SEQUENCE [LARGE SCALE GENOMIC DNA]</scope>
    <source>
        <strain evidence="6 7">MCA 5214</strain>
    </source>
</reference>
<evidence type="ECO:0000313" key="7">
    <source>
        <dbReference type="Proteomes" id="UP000245884"/>
    </source>
</evidence>
<accession>A0A316UV90</accession>
<feature type="compositionally biased region" description="Low complexity" evidence="5">
    <location>
        <begin position="57"/>
        <end position="77"/>
    </location>
</feature>
<comment type="function">
    <text evidence="1">Required for respiratory activity and maintenance and expression of the mitochondrial genome.</text>
</comment>
<comment type="similarity">
    <text evidence="2">Belongs to the RRG9 family.</text>
</comment>
<evidence type="ECO:0000256" key="5">
    <source>
        <dbReference type="SAM" id="MobiDB-lite"/>
    </source>
</evidence>
<feature type="region of interest" description="Disordered" evidence="5">
    <location>
        <begin position="416"/>
        <end position="487"/>
    </location>
</feature>
<keyword evidence="7" id="KW-1185">Reference proteome</keyword>
<proteinExistence type="inferred from homology"/>
<keyword evidence="4" id="KW-0175">Coiled coil</keyword>
<feature type="region of interest" description="Disordered" evidence="5">
    <location>
        <begin position="1"/>
        <end position="34"/>
    </location>
</feature>
<protein>
    <recommendedName>
        <fullName evidence="3">Required for respiratory growth protein 9, mitochondrial</fullName>
    </recommendedName>
</protein>
<sequence length="534" mass="57116">MTMPAASSAASSSRGHLARTLLSPSTSLLRSTCPSATKRRIAVPVALIHTSSPRPLPRALNRPPVNPNAGSGPSSSSAIPWFLQDQEVLEVDAPPPRSTATPATASGEAEDISIDPDVASLPVPLTILHTHLFRGPVAGMLHRPDALSFTLNDTEGEDSDPWVVIPARSLLGSTSWCDWVVIVTVRENSGGAINAKVAEEVGEVLRRVRPPPMEGEGGGGSKKGVIASLDDLLGPGNERSPFGPKSEGRGAICATTPSDGFEEGDDQSDPKAYHQTPSWATHRSSLRSKFSESPLGTSSWRPLKILSRETQHGLRALNASDPSKWNSASLSEHFKVSPEAVRRILRADPSRWGGEGREAGEGARRLKDLVEGKGDGRTREQREMDEIERLREEIEASRRRSDEGVEEDIATIVGGGEEQLPPATTPTAPATVPAAAPTRSPINVRSLGKPRHPVRFEGLPSTSASSRKRQARQAAAPSAGGDNGSGGEWVLVDAGWCVVHVMTPKARKRYDVEGVWREAERERRRNGGVDLTAV</sequence>
<gene>
    <name evidence="6" type="ORF">BDZ90DRAFT_139930</name>
</gene>
<evidence type="ECO:0000256" key="1">
    <source>
        <dbReference type="ARBA" id="ARBA00003548"/>
    </source>
</evidence>
<dbReference type="InterPro" id="IPR010487">
    <property type="entry name" value="NGRN/Rrg9"/>
</dbReference>
<dbReference type="PANTHER" id="PTHR13475">
    <property type="entry name" value="NEUGRIN"/>
    <property type="match status" value="1"/>
</dbReference>
<dbReference type="SUPFAM" id="SSF81301">
    <property type="entry name" value="Nucleotidyltransferase"/>
    <property type="match status" value="1"/>
</dbReference>
<dbReference type="Proteomes" id="UP000245884">
    <property type="component" value="Unassembled WGS sequence"/>
</dbReference>
<dbReference type="EMBL" id="KZ819664">
    <property type="protein sequence ID" value="PWN29142.1"/>
    <property type="molecule type" value="Genomic_DNA"/>
</dbReference>
<dbReference type="GO" id="GO:0005634">
    <property type="term" value="C:nucleus"/>
    <property type="evidence" value="ECO:0007669"/>
    <property type="project" value="TreeGrafter"/>
</dbReference>
<dbReference type="OrthoDB" id="5578174at2759"/>
<dbReference type="STRING" id="1569628.A0A316UV90"/>
<organism evidence="6 7">
    <name type="scientific">Jaminaea rosea</name>
    <dbReference type="NCBI Taxonomy" id="1569628"/>
    <lineage>
        <taxon>Eukaryota</taxon>
        <taxon>Fungi</taxon>
        <taxon>Dikarya</taxon>
        <taxon>Basidiomycota</taxon>
        <taxon>Ustilaginomycotina</taxon>
        <taxon>Exobasidiomycetes</taxon>
        <taxon>Microstromatales</taxon>
        <taxon>Microstromatales incertae sedis</taxon>
        <taxon>Jaminaea</taxon>
    </lineage>
</organism>
<dbReference type="PANTHER" id="PTHR13475:SF3">
    <property type="entry name" value="NEUGRIN"/>
    <property type="match status" value="1"/>
</dbReference>
<dbReference type="Pfam" id="PF02410">
    <property type="entry name" value="RsfS"/>
    <property type="match status" value="1"/>
</dbReference>
<dbReference type="RefSeq" id="XP_025363754.1">
    <property type="nucleotide sequence ID" value="XM_025503453.1"/>
</dbReference>
<feature type="compositionally biased region" description="Low complexity" evidence="5">
    <location>
        <begin position="421"/>
        <end position="438"/>
    </location>
</feature>
<evidence type="ECO:0000313" key="6">
    <source>
        <dbReference type="EMBL" id="PWN29142.1"/>
    </source>
</evidence>
<feature type="region of interest" description="Disordered" evidence="5">
    <location>
        <begin position="209"/>
        <end position="294"/>
    </location>
</feature>
<dbReference type="AlphaFoldDB" id="A0A316UV90"/>
<feature type="region of interest" description="Disordered" evidence="5">
    <location>
        <begin position="52"/>
        <end position="77"/>
    </location>
</feature>
<evidence type="ECO:0000256" key="3">
    <source>
        <dbReference type="ARBA" id="ARBA00013566"/>
    </source>
</evidence>
<dbReference type="InterPro" id="IPR043519">
    <property type="entry name" value="NT_sf"/>
</dbReference>